<dbReference type="Gene3D" id="1.10.630.10">
    <property type="entry name" value="Cytochrome P450"/>
    <property type="match status" value="1"/>
</dbReference>
<comment type="similarity">
    <text evidence="1 8">Belongs to the cytochrome P450 family.</text>
</comment>
<dbReference type="InterPro" id="IPR001128">
    <property type="entry name" value="Cyt_P450"/>
</dbReference>
<dbReference type="GO" id="GO:0005506">
    <property type="term" value="F:iron ion binding"/>
    <property type="evidence" value="ECO:0007669"/>
    <property type="project" value="InterPro"/>
</dbReference>
<reference evidence="9 10" key="1">
    <citation type="submission" date="2019-11" db="EMBL/GenBank/DDBJ databases">
        <title>Whole genome sequence of Oryza granulata.</title>
        <authorList>
            <person name="Li W."/>
        </authorList>
    </citation>
    <scope>NUCLEOTIDE SEQUENCE [LARGE SCALE GENOMIC DNA]</scope>
    <source>
        <strain evidence="10">cv. Menghai</strain>
        <tissue evidence="9">Leaf</tissue>
    </source>
</reference>
<dbReference type="PANTHER" id="PTHR24296">
    <property type="entry name" value="CYTOCHROME P450"/>
    <property type="match status" value="1"/>
</dbReference>
<dbReference type="InterPro" id="IPR017972">
    <property type="entry name" value="Cyt_P450_CS"/>
</dbReference>
<dbReference type="SUPFAM" id="SSF48264">
    <property type="entry name" value="Cytochrome P450"/>
    <property type="match status" value="1"/>
</dbReference>
<evidence type="ECO:0000313" key="10">
    <source>
        <dbReference type="Proteomes" id="UP000479710"/>
    </source>
</evidence>
<comment type="cofactor">
    <cofactor evidence="7">
        <name>heme</name>
        <dbReference type="ChEBI" id="CHEBI:30413"/>
    </cofactor>
</comment>
<gene>
    <name evidence="9" type="ORF">E2562_009765</name>
</gene>
<dbReference type="PRINTS" id="PR00463">
    <property type="entry name" value="EP450I"/>
</dbReference>
<keyword evidence="10" id="KW-1185">Reference proteome</keyword>
<keyword evidence="4" id="KW-0472">Membrane</keyword>
<dbReference type="GO" id="GO:0020037">
    <property type="term" value="F:heme binding"/>
    <property type="evidence" value="ECO:0007669"/>
    <property type="project" value="InterPro"/>
</dbReference>
<dbReference type="CDD" id="cd11064">
    <property type="entry name" value="CYP86A"/>
    <property type="match status" value="1"/>
</dbReference>
<evidence type="ECO:0000256" key="7">
    <source>
        <dbReference type="PIRSR" id="PIRSR602401-1"/>
    </source>
</evidence>
<keyword evidence="6 7" id="KW-0408">Iron</keyword>
<protein>
    <submittedName>
        <fullName evidence="9">Uncharacterized protein</fullName>
    </submittedName>
</protein>
<dbReference type="GO" id="GO:0004497">
    <property type="term" value="F:monooxygenase activity"/>
    <property type="evidence" value="ECO:0007669"/>
    <property type="project" value="UniProtKB-KW"/>
</dbReference>
<sequence length="443" mass="49520">MAHGPAVTGMRFFLTCDPGNVRHIFSSNYTNYPKGTVFAEIFDVLAGSFFTIDGEPIRRMRAKIHGILSNPRLLATMASCCLHKLRQGLLPFLIRMATTGAPFDLQDVITRFVFDITSMPLFSVDPGFLSPDDMPAMHVVDAMDTVMEVALFRHTVLASCWKAMRWLKVGSERKLAAEQAVLYGFIAEMMEARKATRNSGDAGEQKDQVAPDILSFYVDDPDYNEHLLRSTIVNYLVAGRDTIDSTLPWFFYNVAMNPHVVSGIREELAPIVASGKASPTNGDDTTVIFHAEDTKPLVYLQAALFESLRLYPPGPIERKTVVSDDVMPSGDEVRAGDIVLISLYAMGRMEGVWGKDCREYRPERWLSDDGRKLCYVPSHKFLAFNSGSRMCLGKDIAIMQMKTFAASVVWNFDVEVLEGQTVEPKLSCILQMKNGLMVKVKKR</sequence>
<dbReference type="PROSITE" id="PS00086">
    <property type="entry name" value="CYTOCHROME_P450"/>
    <property type="match status" value="1"/>
</dbReference>
<keyword evidence="7 8" id="KW-0349">Heme</keyword>
<keyword evidence="4" id="KW-1133">Transmembrane helix</keyword>
<dbReference type="GO" id="GO:0016705">
    <property type="term" value="F:oxidoreductase activity, acting on paired donors, with incorporation or reduction of molecular oxygen"/>
    <property type="evidence" value="ECO:0007669"/>
    <property type="project" value="InterPro"/>
</dbReference>
<keyword evidence="8" id="KW-0503">Monooxygenase</keyword>
<dbReference type="Pfam" id="PF00067">
    <property type="entry name" value="p450"/>
    <property type="match status" value="1"/>
</dbReference>
<evidence type="ECO:0000256" key="6">
    <source>
        <dbReference type="ARBA" id="ARBA00023004"/>
    </source>
</evidence>
<evidence type="ECO:0000256" key="1">
    <source>
        <dbReference type="ARBA" id="ARBA00010617"/>
    </source>
</evidence>
<dbReference type="InterPro" id="IPR002401">
    <property type="entry name" value="Cyt_P450_E_grp-I"/>
</dbReference>
<dbReference type="PRINTS" id="PR00385">
    <property type="entry name" value="P450"/>
</dbReference>
<dbReference type="GO" id="GO:0006629">
    <property type="term" value="P:lipid metabolic process"/>
    <property type="evidence" value="ECO:0007669"/>
    <property type="project" value="UniProtKB-ARBA"/>
</dbReference>
<keyword evidence="5 8" id="KW-0560">Oxidoreductase</keyword>
<accession>A0A6G1EAU2</accession>
<dbReference type="InterPro" id="IPR036396">
    <property type="entry name" value="Cyt_P450_sf"/>
</dbReference>
<organism evidence="9 10">
    <name type="scientific">Oryza meyeriana var. granulata</name>
    <dbReference type="NCBI Taxonomy" id="110450"/>
    <lineage>
        <taxon>Eukaryota</taxon>
        <taxon>Viridiplantae</taxon>
        <taxon>Streptophyta</taxon>
        <taxon>Embryophyta</taxon>
        <taxon>Tracheophyta</taxon>
        <taxon>Spermatophyta</taxon>
        <taxon>Magnoliopsida</taxon>
        <taxon>Liliopsida</taxon>
        <taxon>Poales</taxon>
        <taxon>Poaceae</taxon>
        <taxon>BOP clade</taxon>
        <taxon>Oryzoideae</taxon>
        <taxon>Oryzeae</taxon>
        <taxon>Oryzinae</taxon>
        <taxon>Oryza</taxon>
        <taxon>Oryza meyeriana</taxon>
    </lineage>
</organism>
<evidence type="ECO:0000256" key="5">
    <source>
        <dbReference type="ARBA" id="ARBA00023002"/>
    </source>
</evidence>
<name>A0A6G1EAU2_9ORYZ</name>
<keyword evidence="2" id="KW-0812">Transmembrane</keyword>
<keyword evidence="3 7" id="KW-0479">Metal-binding</keyword>
<dbReference type="EMBL" id="SPHZ02000004">
    <property type="protein sequence ID" value="KAF0921564.1"/>
    <property type="molecule type" value="Genomic_DNA"/>
</dbReference>
<dbReference type="OrthoDB" id="3203564at2759"/>
<evidence type="ECO:0000256" key="3">
    <source>
        <dbReference type="ARBA" id="ARBA00022723"/>
    </source>
</evidence>
<evidence type="ECO:0000256" key="8">
    <source>
        <dbReference type="RuleBase" id="RU000461"/>
    </source>
</evidence>
<feature type="binding site" description="axial binding residue" evidence="7">
    <location>
        <position position="391"/>
    </location>
    <ligand>
        <name>heme</name>
        <dbReference type="ChEBI" id="CHEBI:30413"/>
    </ligand>
    <ligandPart>
        <name>Fe</name>
        <dbReference type="ChEBI" id="CHEBI:18248"/>
    </ligandPart>
</feature>
<evidence type="ECO:0000256" key="2">
    <source>
        <dbReference type="ARBA" id="ARBA00022692"/>
    </source>
</evidence>
<proteinExistence type="inferred from homology"/>
<evidence type="ECO:0000313" key="9">
    <source>
        <dbReference type="EMBL" id="KAF0921564.1"/>
    </source>
</evidence>
<comment type="caution">
    <text evidence="9">The sequence shown here is derived from an EMBL/GenBank/DDBJ whole genome shotgun (WGS) entry which is preliminary data.</text>
</comment>
<dbReference type="Proteomes" id="UP000479710">
    <property type="component" value="Unassembled WGS sequence"/>
</dbReference>
<dbReference type="AlphaFoldDB" id="A0A6G1EAU2"/>
<evidence type="ECO:0000256" key="4">
    <source>
        <dbReference type="ARBA" id="ARBA00022989"/>
    </source>
</evidence>